<dbReference type="InterPro" id="IPR016181">
    <property type="entry name" value="Acyl_CoA_acyltransferase"/>
</dbReference>
<dbReference type="PROSITE" id="PS51186">
    <property type="entry name" value="GNAT"/>
    <property type="match status" value="1"/>
</dbReference>
<keyword evidence="3" id="KW-1185">Reference proteome</keyword>
<protein>
    <submittedName>
        <fullName evidence="2">GNAT family N-acetyltransferase</fullName>
    </submittedName>
</protein>
<dbReference type="Gene3D" id="3.40.630.30">
    <property type="match status" value="1"/>
</dbReference>
<dbReference type="PANTHER" id="PTHR43233:SF1">
    <property type="entry name" value="FAMILY N-ACETYLTRANSFERASE, PUTATIVE (AFU_ORTHOLOGUE AFUA_6G03350)-RELATED"/>
    <property type="match status" value="1"/>
</dbReference>
<dbReference type="InterPro" id="IPR053144">
    <property type="entry name" value="Acetyltransferase_Butenolide"/>
</dbReference>
<dbReference type="Pfam" id="PF13508">
    <property type="entry name" value="Acetyltransf_7"/>
    <property type="match status" value="1"/>
</dbReference>
<dbReference type="RefSeq" id="WP_335736130.1">
    <property type="nucleotide sequence ID" value="NZ_JALAAR010000008.1"/>
</dbReference>
<dbReference type="PANTHER" id="PTHR43233">
    <property type="entry name" value="FAMILY N-ACETYLTRANSFERASE, PUTATIVE (AFU_ORTHOLOGUE AFUA_6G03350)-RELATED"/>
    <property type="match status" value="1"/>
</dbReference>
<sequence length="141" mass="15662">MTEIAISEDKSRLDIGKIHHFLTTESTWAKGISLETVKRSIAHSVCIAAYADNQQVGFCRIITDQATFANLVDVIVWPEYRGQGIAAKLMTAVLQHPSVADVRRFTLATSDAHGLYAKFGFAALNKPDTFMQIYRPDVYAI</sequence>
<organism evidence="2 3">
    <name type="scientific">Rheinheimera muenzenbergensis</name>
    <dbReference type="NCBI Taxonomy" id="1193628"/>
    <lineage>
        <taxon>Bacteria</taxon>
        <taxon>Pseudomonadati</taxon>
        <taxon>Pseudomonadota</taxon>
        <taxon>Gammaproteobacteria</taxon>
        <taxon>Chromatiales</taxon>
        <taxon>Chromatiaceae</taxon>
        <taxon>Rheinheimera</taxon>
    </lineage>
</organism>
<comment type="caution">
    <text evidence="2">The sequence shown here is derived from an EMBL/GenBank/DDBJ whole genome shotgun (WGS) entry which is preliminary data.</text>
</comment>
<dbReference type="CDD" id="cd04301">
    <property type="entry name" value="NAT_SF"/>
    <property type="match status" value="1"/>
</dbReference>
<dbReference type="SUPFAM" id="SSF55729">
    <property type="entry name" value="Acyl-CoA N-acyltransferases (Nat)"/>
    <property type="match status" value="1"/>
</dbReference>
<dbReference type="EMBL" id="JALAAR010000008">
    <property type="protein sequence ID" value="MEH8017719.1"/>
    <property type="molecule type" value="Genomic_DNA"/>
</dbReference>
<reference evidence="2 3" key="1">
    <citation type="journal article" date="2023" name="Ecotoxicol. Environ. Saf.">
        <title>Mercury remediation potential of mercury-resistant strain Rheinheimera metallidurans sp. nov. isolated from a municipal waste dumping site.</title>
        <authorList>
            <person name="Yadav V."/>
            <person name="Manjhi A."/>
            <person name="Vadakedath N."/>
        </authorList>
    </citation>
    <scope>NUCLEOTIDE SEQUENCE [LARGE SCALE GENOMIC DNA]</scope>
    <source>
        <strain evidence="2 3">E-49</strain>
    </source>
</reference>
<evidence type="ECO:0000259" key="1">
    <source>
        <dbReference type="PROSITE" id="PS51186"/>
    </source>
</evidence>
<gene>
    <name evidence="2" type="ORF">MN202_10770</name>
</gene>
<feature type="domain" description="N-acetyltransferase" evidence="1">
    <location>
        <begin position="4"/>
        <end position="141"/>
    </location>
</feature>
<evidence type="ECO:0000313" key="3">
    <source>
        <dbReference type="Proteomes" id="UP001375382"/>
    </source>
</evidence>
<accession>A0ABU8C7H1</accession>
<proteinExistence type="predicted"/>
<dbReference type="Proteomes" id="UP001375382">
    <property type="component" value="Unassembled WGS sequence"/>
</dbReference>
<name>A0ABU8C7H1_9GAMM</name>
<dbReference type="InterPro" id="IPR000182">
    <property type="entry name" value="GNAT_dom"/>
</dbReference>
<evidence type="ECO:0000313" key="2">
    <source>
        <dbReference type="EMBL" id="MEH8017719.1"/>
    </source>
</evidence>